<dbReference type="EMBL" id="JARKIF010000006">
    <property type="protein sequence ID" value="KAJ7636201.1"/>
    <property type="molecule type" value="Genomic_DNA"/>
</dbReference>
<comment type="caution">
    <text evidence="1">The sequence shown here is derived from an EMBL/GenBank/DDBJ whole genome shotgun (WGS) entry which is preliminary data.</text>
</comment>
<gene>
    <name evidence="1" type="ORF">FB45DRAFT_906112</name>
</gene>
<organism evidence="1 2">
    <name type="scientific">Roridomyces roridus</name>
    <dbReference type="NCBI Taxonomy" id="1738132"/>
    <lineage>
        <taxon>Eukaryota</taxon>
        <taxon>Fungi</taxon>
        <taxon>Dikarya</taxon>
        <taxon>Basidiomycota</taxon>
        <taxon>Agaricomycotina</taxon>
        <taxon>Agaricomycetes</taxon>
        <taxon>Agaricomycetidae</taxon>
        <taxon>Agaricales</taxon>
        <taxon>Marasmiineae</taxon>
        <taxon>Mycenaceae</taxon>
        <taxon>Roridomyces</taxon>
    </lineage>
</organism>
<proteinExistence type="predicted"/>
<reference evidence="1" key="1">
    <citation type="submission" date="2023-03" db="EMBL/GenBank/DDBJ databases">
        <title>Massive genome expansion in bonnet fungi (Mycena s.s.) driven by repeated elements and novel gene families across ecological guilds.</title>
        <authorList>
            <consortium name="Lawrence Berkeley National Laboratory"/>
            <person name="Harder C.B."/>
            <person name="Miyauchi S."/>
            <person name="Viragh M."/>
            <person name="Kuo A."/>
            <person name="Thoen E."/>
            <person name="Andreopoulos B."/>
            <person name="Lu D."/>
            <person name="Skrede I."/>
            <person name="Drula E."/>
            <person name="Henrissat B."/>
            <person name="Morin E."/>
            <person name="Kohler A."/>
            <person name="Barry K."/>
            <person name="LaButti K."/>
            <person name="Morin E."/>
            <person name="Salamov A."/>
            <person name="Lipzen A."/>
            <person name="Mereny Z."/>
            <person name="Hegedus B."/>
            <person name="Baldrian P."/>
            <person name="Stursova M."/>
            <person name="Weitz H."/>
            <person name="Taylor A."/>
            <person name="Grigoriev I.V."/>
            <person name="Nagy L.G."/>
            <person name="Martin F."/>
            <person name="Kauserud H."/>
        </authorList>
    </citation>
    <scope>NUCLEOTIDE SEQUENCE</scope>
    <source>
        <strain evidence="1">9284</strain>
    </source>
</reference>
<accession>A0AAD7C0X7</accession>
<protein>
    <submittedName>
        <fullName evidence="1">Uncharacterized protein</fullName>
    </submittedName>
</protein>
<evidence type="ECO:0000313" key="2">
    <source>
        <dbReference type="Proteomes" id="UP001221142"/>
    </source>
</evidence>
<keyword evidence="2" id="KW-1185">Reference proteome</keyword>
<evidence type="ECO:0000313" key="1">
    <source>
        <dbReference type="EMBL" id="KAJ7636201.1"/>
    </source>
</evidence>
<name>A0AAD7C0X7_9AGAR</name>
<dbReference type="Proteomes" id="UP001221142">
    <property type="component" value="Unassembled WGS sequence"/>
</dbReference>
<sequence>MTSLPDEFYLQFKQGSEGGGFAPTTKSFEYTIQRTKGGALQIAGAARAEGEFTFTDLPPKTLSAEEAGPYVEQLLTILRSIPAGGYGGDASIAWSGAGLEWFDGAPSSAGFAAQSTATEDQKAQFQSAVKIVDQLIEKAQ</sequence>
<dbReference type="AlphaFoldDB" id="A0AAD7C0X7"/>